<name>A0A7J9BKD4_GOSGO</name>
<dbReference type="OrthoDB" id="978193at2759"/>
<organism evidence="2 3">
    <name type="scientific">Gossypium gossypioides</name>
    <name type="common">Mexican cotton</name>
    <name type="synonym">Selera gossypioides</name>
    <dbReference type="NCBI Taxonomy" id="34282"/>
    <lineage>
        <taxon>Eukaryota</taxon>
        <taxon>Viridiplantae</taxon>
        <taxon>Streptophyta</taxon>
        <taxon>Embryophyta</taxon>
        <taxon>Tracheophyta</taxon>
        <taxon>Spermatophyta</taxon>
        <taxon>Magnoliopsida</taxon>
        <taxon>eudicotyledons</taxon>
        <taxon>Gunneridae</taxon>
        <taxon>Pentapetalae</taxon>
        <taxon>rosids</taxon>
        <taxon>malvids</taxon>
        <taxon>Malvales</taxon>
        <taxon>Malvaceae</taxon>
        <taxon>Malvoideae</taxon>
        <taxon>Gossypium</taxon>
    </lineage>
</organism>
<proteinExistence type="predicted"/>
<protein>
    <recommendedName>
        <fullName evidence="1">Zinc knuckle CX2CX4HX4C domain-containing protein</fullName>
    </recommendedName>
</protein>
<comment type="caution">
    <text evidence="2">The sequence shown here is derived from an EMBL/GenBank/DDBJ whole genome shotgun (WGS) entry which is preliminary data.</text>
</comment>
<dbReference type="PANTHER" id="PTHR31286">
    <property type="entry name" value="GLYCINE-RICH CELL WALL STRUCTURAL PROTEIN 1.8-LIKE"/>
    <property type="match status" value="1"/>
</dbReference>
<evidence type="ECO:0000259" key="1">
    <source>
        <dbReference type="Pfam" id="PF14392"/>
    </source>
</evidence>
<gene>
    <name evidence="2" type="ORF">Gogos_010156</name>
</gene>
<evidence type="ECO:0000313" key="3">
    <source>
        <dbReference type="Proteomes" id="UP000593579"/>
    </source>
</evidence>
<accession>A0A7J9BKD4</accession>
<reference evidence="2 3" key="1">
    <citation type="journal article" date="2019" name="Genome Biol. Evol.">
        <title>Insights into the evolution of the New World diploid cottons (Gossypium, subgenus Houzingenia) based on genome sequencing.</title>
        <authorList>
            <person name="Grover C.E."/>
            <person name="Arick M.A. 2nd"/>
            <person name="Thrash A."/>
            <person name="Conover J.L."/>
            <person name="Sanders W.S."/>
            <person name="Peterson D.G."/>
            <person name="Frelichowski J.E."/>
            <person name="Scheffler J.A."/>
            <person name="Scheffler B.E."/>
            <person name="Wendel J.F."/>
        </authorList>
    </citation>
    <scope>NUCLEOTIDE SEQUENCE [LARGE SCALE GENOMIC DNA]</scope>
    <source>
        <strain evidence="2">5</strain>
        <tissue evidence="2">Leaf</tissue>
    </source>
</reference>
<dbReference type="Pfam" id="PF14392">
    <property type="entry name" value="zf-CCHC_4"/>
    <property type="match status" value="1"/>
</dbReference>
<dbReference type="AlphaFoldDB" id="A0A7J9BKD4"/>
<dbReference type="Proteomes" id="UP000593579">
    <property type="component" value="Unassembled WGS sequence"/>
</dbReference>
<keyword evidence="3" id="KW-1185">Reference proteome</keyword>
<dbReference type="PANTHER" id="PTHR31286:SF178">
    <property type="entry name" value="DUF4283 DOMAIN-CONTAINING PROTEIN"/>
    <property type="match status" value="1"/>
</dbReference>
<feature type="domain" description="Zinc knuckle CX2CX4HX4C" evidence="1">
    <location>
        <begin position="131"/>
        <end position="178"/>
    </location>
</feature>
<dbReference type="InterPro" id="IPR040256">
    <property type="entry name" value="At4g02000-like"/>
</dbReference>
<dbReference type="EMBL" id="JABEZY010000004">
    <property type="protein sequence ID" value="MBA0736621.1"/>
    <property type="molecule type" value="Genomic_DNA"/>
</dbReference>
<sequence length="265" mass="30938">MSEEKVNREAMYRVIKSLWFIKEEVSFVALNDGVILVKFGNIDDKTRILNLITWLFNQCLFALLPFVKGQELDDYVFNITPFWIRIYNILFEKMDRRAAIDVGKAIGEVVAINWRDRDGSWIGYIRIRVKIDILRPLRRVVHLVGSEGIETVCAIKYERLPTFCYICSLIGHTTQKCSRKEEHLETNNLNFQLSLEGRSKGLAMMWKDGLDVSIQNYSSHHIDSIVCMECYNNIRFTGLYGHADSNLRSWSWDILRMVGRSVRED</sequence>
<evidence type="ECO:0000313" key="2">
    <source>
        <dbReference type="EMBL" id="MBA0736621.1"/>
    </source>
</evidence>
<dbReference type="InterPro" id="IPR025836">
    <property type="entry name" value="Zn_knuckle_CX2CX4HX4C"/>
</dbReference>